<accession>A0AAT9PET4</accession>
<keyword evidence="2" id="KW-1185">Reference proteome</keyword>
<dbReference type="Proteomes" id="UP000829560">
    <property type="component" value="Chromosome"/>
</dbReference>
<gene>
    <name evidence="1" type="ORF">MN210_03375</name>
</gene>
<protein>
    <recommendedName>
        <fullName evidence="3">Major tail protein</fullName>
    </recommendedName>
</protein>
<organism evidence="1 2">
    <name type="scientific">Psychrobacter raelei</name>
    <dbReference type="NCBI Taxonomy" id="2565531"/>
    <lineage>
        <taxon>Bacteria</taxon>
        <taxon>Pseudomonadati</taxon>
        <taxon>Pseudomonadota</taxon>
        <taxon>Gammaproteobacteria</taxon>
        <taxon>Moraxellales</taxon>
        <taxon>Moraxellaceae</taxon>
        <taxon>Psychrobacter</taxon>
    </lineage>
</organism>
<dbReference type="KEGG" id="prae:MN210_03375"/>
<sequence>MPNVALSRKFRKKLLLWGVGDLATSELTPVETTDVAISFEGDTVEQAKDGENWGANKRFRTTDKVKITGKVAFASSGTAGTAPAYRDLFLMAGHSETVDVDKVTYTPETTDTNHGTVAFLLDGQFHIGKKAQAEIKLSVNSGEIGYWEFEISMVGGTVPIEKPSDLNTIVEGYKTPKAVNFANTPIFKLGNKDYAMNTFSHTTGNEVTSLDMVNHQSAMISNRIPVLSITVGAPQLSEINLYQKAWDGEEMPLVLEHGTTAGNKIKLDYPAVAPDIPSATDMDGALGYEIECNVMQSGSTPPYTIVFS</sequence>
<evidence type="ECO:0000313" key="1">
    <source>
        <dbReference type="EMBL" id="UNK05840.2"/>
    </source>
</evidence>
<evidence type="ECO:0008006" key="3">
    <source>
        <dbReference type="Google" id="ProtNLM"/>
    </source>
</evidence>
<evidence type="ECO:0000313" key="2">
    <source>
        <dbReference type="Proteomes" id="UP000829560"/>
    </source>
</evidence>
<reference evidence="1" key="1">
    <citation type="submission" date="2024-03" db="EMBL/GenBank/DDBJ databases">
        <title>Psychrobacter raelis sp. nov. isolated from a dog with peritonitis.</title>
        <authorList>
            <person name="Schiavone A."/>
            <person name="Manzulli V."/>
            <person name="Camarda A."/>
            <person name="Cafiero M.A."/>
            <person name="Vasco I."/>
            <person name="Marino L."/>
            <person name="Pennuzzi G."/>
            <person name="Serrecchia L."/>
            <person name="Galante D."/>
            <person name="Pugliese N."/>
        </authorList>
    </citation>
    <scope>NUCLEOTIDE SEQUENCE</scope>
    <source>
        <strain evidence="1">PraFG1</strain>
    </source>
</reference>
<proteinExistence type="predicted"/>
<dbReference type="AlphaFoldDB" id="A0AAT9PET4"/>
<name>A0AAT9PET4_9GAMM</name>
<dbReference type="EMBL" id="CP093310">
    <property type="protein sequence ID" value="UNK05840.2"/>
    <property type="molecule type" value="Genomic_DNA"/>
</dbReference>
<dbReference type="RefSeq" id="WP_338412507.1">
    <property type="nucleotide sequence ID" value="NZ_CP093310.2"/>
</dbReference>